<dbReference type="InParanoid" id="A0A369KFY7"/>
<reference evidence="2" key="1">
    <citation type="submission" date="2018-04" db="EMBL/GenBank/DDBJ databases">
        <title>Whole genome sequencing of Hypsizygus marmoreus.</title>
        <authorList>
            <person name="Choi I.-G."/>
            <person name="Min B."/>
            <person name="Kim J.-G."/>
            <person name="Kim S."/>
            <person name="Oh Y.-L."/>
            <person name="Kong W.-S."/>
            <person name="Park H."/>
            <person name="Jeong J."/>
            <person name="Song E.-S."/>
        </authorList>
    </citation>
    <scope>NUCLEOTIDE SEQUENCE [LARGE SCALE GENOMIC DNA]</scope>
    <source>
        <strain evidence="2">51987-8</strain>
    </source>
</reference>
<name>A0A369KFY7_HYPMA</name>
<keyword evidence="3" id="KW-1185">Reference proteome</keyword>
<evidence type="ECO:0000313" key="3">
    <source>
        <dbReference type="Proteomes" id="UP000076154"/>
    </source>
</evidence>
<dbReference type="Proteomes" id="UP000076154">
    <property type="component" value="Unassembled WGS sequence"/>
</dbReference>
<proteinExistence type="predicted"/>
<comment type="caution">
    <text evidence="2">The sequence shown here is derived from an EMBL/GenBank/DDBJ whole genome shotgun (WGS) entry which is preliminary data.</text>
</comment>
<accession>A0A369KFY7</accession>
<dbReference type="EMBL" id="LUEZ02000004">
    <property type="protein sequence ID" value="RDB30654.1"/>
    <property type="molecule type" value="Genomic_DNA"/>
</dbReference>
<evidence type="ECO:0000256" key="1">
    <source>
        <dbReference type="SAM" id="MobiDB-lite"/>
    </source>
</evidence>
<dbReference type="AlphaFoldDB" id="A0A369KFY7"/>
<sequence>MSLSFHAANLDIFPGNAKVLDTWVRDTLWARDTAWPAHVLLADLALGVRQSSFRLLACSGYLGARHSVGSGDSIDDTYPAGGSRPGNGAIELSAHSSGSF</sequence>
<gene>
    <name evidence="2" type="ORF">Hypma_005837</name>
</gene>
<protein>
    <submittedName>
        <fullName evidence="2">Uncharacterized protein</fullName>
    </submittedName>
</protein>
<evidence type="ECO:0000313" key="2">
    <source>
        <dbReference type="EMBL" id="RDB30654.1"/>
    </source>
</evidence>
<feature type="region of interest" description="Disordered" evidence="1">
    <location>
        <begin position="68"/>
        <end position="100"/>
    </location>
</feature>
<organism evidence="2 3">
    <name type="scientific">Hypsizygus marmoreus</name>
    <name type="common">White beech mushroom</name>
    <name type="synonym">Agaricus marmoreus</name>
    <dbReference type="NCBI Taxonomy" id="39966"/>
    <lineage>
        <taxon>Eukaryota</taxon>
        <taxon>Fungi</taxon>
        <taxon>Dikarya</taxon>
        <taxon>Basidiomycota</taxon>
        <taxon>Agaricomycotina</taxon>
        <taxon>Agaricomycetes</taxon>
        <taxon>Agaricomycetidae</taxon>
        <taxon>Agaricales</taxon>
        <taxon>Tricholomatineae</taxon>
        <taxon>Lyophyllaceae</taxon>
        <taxon>Hypsizygus</taxon>
    </lineage>
</organism>